<evidence type="ECO:0000313" key="1">
    <source>
        <dbReference type="EMBL" id="EFA44958.1"/>
    </source>
</evidence>
<gene>
    <name evidence="1" type="ORF">HMPREF0645_0633</name>
</gene>
<sequence>MIYVPSTIDYMLKTKLFCHIFNGMLLAGILLGSVSCGSDEPSPEPPLPTPQSSSLLRTERWKDGHADYKYDNKRRLVSYVSYKDHVVEREVSYQYDVHQHRIYSDMTDYMRFPDAPLIYRDTLFLRDGLIDSVSGVIQGHTVYHFKMQYNHDRQLVKINVENRFMGNGNTLNEEHEYIWEQDDLKAFISNSKQETFEHRNYFYTLLSAFPQFAIPAPNANLYPLQRVGYLGKLPKHLVHSETVSSIRSNQSTTYEYTIEKGLVKQYSVYLSPEVPVASVTYKWGR</sequence>
<dbReference type="AlphaFoldDB" id="D1PUJ8"/>
<proteinExistence type="predicted"/>
<name>D1PUJ8_9BACT</name>
<reference evidence="1 2" key="1">
    <citation type="submission" date="2009-10" db="EMBL/GenBank/DDBJ databases">
        <authorList>
            <person name="Qin X."/>
            <person name="Bachman B."/>
            <person name="Battles P."/>
            <person name="Bell A."/>
            <person name="Bess C."/>
            <person name="Bickham C."/>
            <person name="Chaboub L."/>
            <person name="Chen D."/>
            <person name="Coyle M."/>
            <person name="Deiros D.R."/>
            <person name="Dinh H."/>
            <person name="Forbes L."/>
            <person name="Fowler G."/>
            <person name="Francisco L."/>
            <person name="Fu Q."/>
            <person name="Gubbala S."/>
            <person name="Hale W."/>
            <person name="Han Y."/>
            <person name="Hemphill L."/>
            <person name="Highlander S.K."/>
            <person name="Hirani K."/>
            <person name="Hogues M."/>
            <person name="Jackson L."/>
            <person name="Jakkamsetti A."/>
            <person name="Javaid M."/>
            <person name="Jiang H."/>
            <person name="Korchina V."/>
            <person name="Kovar C."/>
            <person name="Lara F."/>
            <person name="Lee S."/>
            <person name="Mata R."/>
            <person name="Mathew T."/>
            <person name="Moen C."/>
            <person name="Morales K."/>
            <person name="Munidasa M."/>
            <person name="Nazareth L."/>
            <person name="Ngo R."/>
            <person name="Nguyen L."/>
            <person name="Okwuonu G."/>
            <person name="Ongeri F."/>
            <person name="Patil S."/>
            <person name="Petrosino J."/>
            <person name="Pham C."/>
            <person name="Pham P."/>
            <person name="Pu L.-L."/>
            <person name="Puazo M."/>
            <person name="Raj R."/>
            <person name="Reid J."/>
            <person name="Rouhana J."/>
            <person name="Saada N."/>
            <person name="Shang Y."/>
            <person name="Simmons D."/>
            <person name="Thornton R."/>
            <person name="Warren J."/>
            <person name="Weissenberger G."/>
            <person name="Zhang J."/>
            <person name="Zhang L."/>
            <person name="Zhou C."/>
            <person name="Zhu D."/>
            <person name="Muzny D."/>
            <person name="Worley K."/>
            <person name="Gibbs R."/>
        </authorList>
    </citation>
    <scope>NUCLEOTIDE SEQUENCE [LARGE SCALE GENOMIC DNA]</scope>
    <source>
        <strain evidence="1 2">DSM 17361</strain>
    </source>
</reference>
<dbReference type="OrthoDB" id="9819817at2"/>
<protein>
    <submittedName>
        <fullName evidence="1">Uncharacterized protein</fullName>
    </submittedName>
</protein>
<dbReference type="HOGENOM" id="CLU_976116_0_0_10"/>
<keyword evidence="2" id="KW-1185">Reference proteome</keyword>
<dbReference type="Proteomes" id="UP000003160">
    <property type="component" value="Unassembled WGS sequence"/>
</dbReference>
<accession>D1PUJ8</accession>
<dbReference type="EMBL" id="ACKS01000030">
    <property type="protein sequence ID" value="EFA44958.1"/>
    <property type="molecule type" value="Genomic_DNA"/>
</dbReference>
<evidence type="ECO:0000313" key="2">
    <source>
        <dbReference type="Proteomes" id="UP000003160"/>
    </source>
</evidence>
<organism evidence="1 2">
    <name type="scientific">Hallella bergensis DSM 17361</name>
    <dbReference type="NCBI Taxonomy" id="585502"/>
    <lineage>
        <taxon>Bacteria</taxon>
        <taxon>Pseudomonadati</taxon>
        <taxon>Bacteroidota</taxon>
        <taxon>Bacteroidia</taxon>
        <taxon>Bacteroidales</taxon>
        <taxon>Prevotellaceae</taxon>
        <taxon>Hallella</taxon>
    </lineage>
</organism>
<comment type="caution">
    <text evidence="1">The sequence shown here is derived from an EMBL/GenBank/DDBJ whole genome shotgun (WGS) entry which is preliminary data.</text>
</comment>